<dbReference type="Proteomes" id="UP000516148">
    <property type="component" value="Chromosome"/>
</dbReference>
<keyword evidence="2" id="KW-1185">Reference proteome</keyword>
<organism evidence="1 2">
    <name type="scientific">Sphingomonas alpina</name>
    <dbReference type="NCBI Taxonomy" id="653931"/>
    <lineage>
        <taxon>Bacteria</taxon>
        <taxon>Pseudomonadati</taxon>
        <taxon>Pseudomonadota</taxon>
        <taxon>Alphaproteobacteria</taxon>
        <taxon>Sphingomonadales</taxon>
        <taxon>Sphingomonadaceae</taxon>
        <taxon>Sphingomonas</taxon>
    </lineage>
</organism>
<evidence type="ECO:0000313" key="1">
    <source>
        <dbReference type="EMBL" id="QNQ07903.1"/>
    </source>
</evidence>
<sequence length="111" mass="12182">MAHDAAAFEGDWRLVEEDEPVDQADDQHWTLRAGKVFRRALPAGTYEVVCGELVLTMAAAAPHVARFRIPDGLPARNDNSTNPLARPSQLSGYISYPAIDFTVKCVLMRAA</sequence>
<accession>A0A7H0LE00</accession>
<reference evidence="1 2" key="1">
    <citation type="submission" date="2020-09" db="EMBL/GenBank/DDBJ databases">
        <title>Sphingomonas sp., a new species isolated from pork steak.</title>
        <authorList>
            <person name="Heidler von Heilborn D."/>
        </authorList>
    </citation>
    <scope>NUCLEOTIDE SEQUENCE [LARGE SCALE GENOMIC DNA]</scope>
    <source>
        <strain evidence="2">S8-3T</strain>
    </source>
</reference>
<protein>
    <recommendedName>
        <fullName evidence="3">Lipocalin-like domain-containing protein</fullName>
    </recommendedName>
</protein>
<dbReference type="AlphaFoldDB" id="A0A7H0LE00"/>
<dbReference type="RefSeq" id="WP_187760249.1">
    <property type="nucleotide sequence ID" value="NZ_CP061038.1"/>
</dbReference>
<dbReference type="EMBL" id="CP061038">
    <property type="protein sequence ID" value="QNQ07903.1"/>
    <property type="molecule type" value="Genomic_DNA"/>
</dbReference>
<dbReference type="KEGG" id="spap:H3Z74_13985"/>
<gene>
    <name evidence="1" type="ORF">H3Z74_13985</name>
</gene>
<evidence type="ECO:0008006" key="3">
    <source>
        <dbReference type="Google" id="ProtNLM"/>
    </source>
</evidence>
<proteinExistence type="predicted"/>
<evidence type="ECO:0000313" key="2">
    <source>
        <dbReference type="Proteomes" id="UP000516148"/>
    </source>
</evidence>
<name>A0A7H0LE00_9SPHN</name>